<dbReference type="InterPro" id="IPR000792">
    <property type="entry name" value="Tscrpt_reg_LuxR_C"/>
</dbReference>
<organism evidence="3 4">
    <name type="scientific">Streptomyces cacaoi</name>
    <dbReference type="NCBI Taxonomy" id="1898"/>
    <lineage>
        <taxon>Bacteria</taxon>
        <taxon>Bacillati</taxon>
        <taxon>Actinomycetota</taxon>
        <taxon>Actinomycetes</taxon>
        <taxon>Kitasatosporales</taxon>
        <taxon>Streptomycetaceae</taxon>
        <taxon>Streptomyces</taxon>
    </lineage>
</organism>
<feature type="region of interest" description="Disordered" evidence="1">
    <location>
        <begin position="1"/>
        <end position="22"/>
    </location>
</feature>
<keyword evidence="4" id="KW-1185">Reference proteome</keyword>
<dbReference type="OrthoDB" id="4335782at2"/>
<dbReference type="InterPro" id="IPR036388">
    <property type="entry name" value="WH-like_DNA-bd_sf"/>
</dbReference>
<proteinExistence type="predicted"/>
<dbReference type="PANTHER" id="PTHR47691">
    <property type="entry name" value="REGULATOR-RELATED"/>
    <property type="match status" value="1"/>
</dbReference>
<dbReference type="PANTHER" id="PTHR47691:SF3">
    <property type="entry name" value="HTH-TYPE TRANSCRIPTIONAL REGULATOR RV0890C-RELATED"/>
    <property type="match status" value="1"/>
</dbReference>
<dbReference type="Pfam" id="PF13191">
    <property type="entry name" value="AAA_16"/>
    <property type="match status" value="1"/>
</dbReference>
<protein>
    <recommendedName>
        <fullName evidence="2">HTH luxR-type domain-containing protein</fullName>
    </recommendedName>
</protein>
<comment type="caution">
    <text evidence="3">The sequence shown here is derived from an EMBL/GenBank/DDBJ whole genome shotgun (WGS) entry which is preliminary data.</text>
</comment>
<feature type="region of interest" description="Disordered" evidence="1">
    <location>
        <begin position="105"/>
        <end position="132"/>
    </location>
</feature>
<dbReference type="GO" id="GO:0003677">
    <property type="term" value="F:DNA binding"/>
    <property type="evidence" value="ECO:0007669"/>
    <property type="project" value="InterPro"/>
</dbReference>
<dbReference type="Proteomes" id="UP000319210">
    <property type="component" value="Unassembled WGS sequence"/>
</dbReference>
<feature type="domain" description="HTH luxR-type" evidence="2">
    <location>
        <begin position="869"/>
        <end position="934"/>
    </location>
</feature>
<dbReference type="GO" id="GO:0006355">
    <property type="term" value="P:regulation of DNA-templated transcription"/>
    <property type="evidence" value="ECO:0007669"/>
    <property type="project" value="InterPro"/>
</dbReference>
<dbReference type="PROSITE" id="PS50043">
    <property type="entry name" value="HTH_LUXR_2"/>
    <property type="match status" value="1"/>
</dbReference>
<dbReference type="RefSeq" id="WP_086816520.1">
    <property type="nucleotide sequence ID" value="NZ_BJMM01000005.1"/>
</dbReference>
<evidence type="ECO:0000313" key="4">
    <source>
        <dbReference type="Proteomes" id="UP000319210"/>
    </source>
</evidence>
<evidence type="ECO:0000259" key="2">
    <source>
        <dbReference type="PROSITE" id="PS50043"/>
    </source>
</evidence>
<dbReference type="Gene3D" id="1.10.10.10">
    <property type="entry name" value="Winged helix-like DNA-binding domain superfamily/Winged helix DNA-binding domain"/>
    <property type="match status" value="1"/>
</dbReference>
<dbReference type="SMART" id="SM00421">
    <property type="entry name" value="HTH_LUXR"/>
    <property type="match status" value="1"/>
</dbReference>
<dbReference type="AlphaFoldDB" id="A0A4Y3QWK3"/>
<dbReference type="SUPFAM" id="SSF46894">
    <property type="entry name" value="C-terminal effector domain of the bipartite response regulators"/>
    <property type="match status" value="1"/>
</dbReference>
<sequence length="945" mass="98287">MRDSTRSPLPPGRPRPADGAQLPHIHARERATLAGVIDGLDGAGPVLVTVSGLHGTGQRTLVRWAAHRARTAGLRVLHARARPPAPPGAARPYGVVAQLLAPLRAPGADTRPAPPEGGGPGTGNGPHGDLSPLLRQARREPTVLAVEDMHRLPAGDLDRLQALLRRADGSRLALVCGGSEQVTAGPDWAGVLASAAGPAAVHDLSPEQLDQAGTAAVVGAVCGAPFDDRFAAAAHAVSRGRTCLLLDILRQFAGLGLRPLTAHVPTLRTLGTAALGDHLIRAAHDLGTEVTAVVRALAVCGEHLDPNLVCALAGARNLSEHRLAAVLARTAGIRALPGGRLTVEPALRARVLEEMAVDERRALHARAAELAHRAGADDGAVADLLLGAHPVRAPWAGETLRRAARQAVGDGLHDHAVTLLSRAQQDGHDRAGDPLAGLDLAAAHLVAEPEAGVLRIERTLRAPGPCAPRAHAADLGLTVGSGAMVCRAVAGAMADPGETGRDVLLALLWAADPTGQAELGDPVPAAAAPLPRNPVSPAQAAVRAWQLALHGEDLDTCVRLARAALAHGHGTRTPLVQPVLAACRALCAAGLPDEAEAGLDGLLAVLRGSHLTLAAPEIHALRGEVQLRAGRLAAAARDLHAAEQALAPLGRSAAALPYVQAVGILVESESGRGEQARIRAGTPIPSAARNSEHWPHLLFARGVVALREGRPAEARDQLWECGRRLMSRHRVNPAILPWRSLAALACHGVGALEEARRLSEQEVALARRWNAGGSLAWARVSAALVDPQQDRLALVRSALAEADGGPAGPEYVRVLAESAAAEMTEDGGDRRVAAGSLAELGRLTALHPAAPMAVRARVLARAGRPGTAPVPGWEALSPAEEQTALLAGRGRSNRDIAAALRISSRAVELRLTRVYHKLRIDGRRELRALVREMGGHRNDAARTGR</sequence>
<dbReference type="EMBL" id="BJMM01000005">
    <property type="protein sequence ID" value="GEB48963.1"/>
    <property type="molecule type" value="Genomic_DNA"/>
</dbReference>
<dbReference type="Pfam" id="PF00196">
    <property type="entry name" value="GerE"/>
    <property type="match status" value="1"/>
</dbReference>
<dbReference type="InterPro" id="IPR016032">
    <property type="entry name" value="Sig_transdc_resp-reg_C-effctor"/>
</dbReference>
<evidence type="ECO:0000313" key="3">
    <source>
        <dbReference type="EMBL" id="GEB48963.1"/>
    </source>
</evidence>
<evidence type="ECO:0000256" key="1">
    <source>
        <dbReference type="SAM" id="MobiDB-lite"/>
    </source>
</evidence>
<name>A0A4Y3QWK3_STRCI</name>
<dbReference type="InterPro" id="IPR041664">
    <property type="entry name" value="AAA_16"/>
</dbReference>
<gene>
    <name evidence="3" type="ORF">SCA03_15140</name>
</gene>
<reference evidence="3 4" key="1">
    <citation type="submission" date="2019-06" db="EMBL/GenBank/DDBJ databases">
        <title>Whole genome shotgun sequence of Streptomyces cacaoi subsp. cacaoi NBRC 12748.</title>
        <authorList>
            <person name="Hosoyama A."/>
            <person name="Uohara A."/>
            <person name="Ohji S."/>
            <person name="Ichikawa N."/>
        </authorList>
    </citation>
    <scope>NUCLEOTIDE SEQUENCE [LARGE SCALE GENOMIC DNA]</scope>
    <source>
        <strain evidence="3 4">NBRC 12748</strain>
    </source>
</reference>
<accession>A0A4Y3QWK3</accession>